<proteinExistence type="predicted"/>
<name>A0ABR2IXZ0_9EUKA</name>
<dbReference type="SUPFAM" id="SSF55277">
    <property type="entry name" value="GYF domain"/>
    <property type="match status" value="1"/>
</dbReference>
<dbReference type="Proteomes" id="UP001470230">
    <property type="component" value="Unassembled WGS sequence"/>
</dbReference>
<sequence>MTEMPLEFSPTRPTVRLQLTTPAARRDPTIQKKKEVFHYRDDNNLMAGPFDLSTLQLWAVNGLIPNNLPIYDGASNNPTPLCDLLVAKGVADQPPTEQNEWFLWTDSKTPFHSLNTRLNKYFTSRHQITDFKLVSIVSQTHQITLNNIQEFEDFLEQVTTISPEIKELSLNSFAEPFAMWVSKILTDLDCKFTMDELKQLLLEPDPDKAKDFFMKNIPKEKNALKAYNSYTQWRMFIPIFEISK</sequence>
<protein>
    <recommendedName>
        <fullName evidence="3">GYF domain-containing protein</fullName>
    </recommendedName>
</protein>
<dbReference type="Gene3D" id="3.30.1490.40">
    <property type="match status" value="1"/>
</dbReference>
<dbReference type="InterPro" id="IPR035445">
    <property type="entry name" value="GYF-like_dom_sf"/>
</dbReference>
<accession>A0ABR2IXZ0</accession>
<dbReference type="EMBL" id="JAPFFF010000014">
    <property type="protein sequence ID" value="KAK8870146.1"/>
    <property type="molecule type" value="Genomic_DNA"/>
</dbReference>
<evidence type="ECO:0000313" key="1">
    <source>
        <dbReference type="EMBL" id="KAK8870146.1"/>
    </source>
</evidence>
<gene>
    <name evidence="1" type="ORF">M9Y10_008023</name>
</gene>
<evidence type="ECO:0008006" key="3">
    <source>
        <dbReference type="Google" id="ProtNLM"/>
    </source>
</evidence>
<evidence type="ECO:0000313" key="2">
    <source>
        <dbReference type="Proteomes" id="UP001470230"/>
    </source>
</evidence>
<reference evidence="1 2" key="1">
    <citation type="submission" date="2024-04" db="EMBL/GenBank/DDBJ databases">
        <title>Tritrichomonas musculus Genome.</title>
        <authorList>
            <person name="Alves-Ferreira E."/>
            <person name="Grigg M."/>
            <person name="Lorenzi H."/>
            <person name="Galac M."/>
        </authorList>
    </citation>
    <scope>NUCLEOTIDE SEQUENCE [LARGE SCALE GENOMIC DNA]</scope>
    <source>
        <strain evidence="1 2">EAF2021</strain>
    </source>
</reference>
<comment type="caution">
    <text evidence="1">The sequence shown here is derived from an EMBL/GenBank/DDBJ whole genome shotgun (WGS) entry which is preliminary data.</text>
</comment>
<organism evidence="1 2">
    <name type="scientific">Tritrichomonas musculus</name>
    <dbReference type="NCBI Taxonomy" id="1915356"/>
    <lineage>
        <taxon>Eukaryota</taxon>
        <taxon>Metamonada</taxon>
        <taxon>Parabasalia</taxon>
        <taxon>Tritrichomonadida</taxon>
        <taxon>Tritrichomonadidae</taxon>
        <taxon>Tritrichomonas</taxon>
    </lineage>
</organism>
<keyword evidence="2" id="KW-1185">Reference proteome</keyword>